<evidence type="ECO:0000256" key="8">
    <source>
        <dbReference type="ARBA" id="ARBA00022692"/>
    </source>
</evidence>
<comment type="similarity">
    <text evidence="4">Belongs to the sarcoglycan beta/delta/gamma/zeta family.</text>
</comment>
<evidence type="ECO:0000313" key="17">
    <source>
        <dbReference type="EMBL" id="GFR60654.1"/>
    </source>
</evidence>
<dbReference type="Pfam" id="PF04790">
    <property type="entry name" value="Sarcoglycan_1"/>
    <property type="match status" value="1"/>
</dbReference>
<sequence>MATNGAAGYSSQRSPLALSGNLGASTLSMRAKAARKRKINSRHNSNFHAGFVPVDEDRLQRSGIRGRKRYFLFCLVGTLMAVTFLNLAITAWLLHILGMTHHGLQSVEMISRGSENLMRVLTDASIDTISLDNAMLGARFDSNLDMQAEESALTVKTASRNSSSSITLEGNKLTLTTGEFCVKTTNSPDWVSANLASMARQNIINNLSVDDNITVGKIQEGIKYSDLSIESTTGDTNIFGRDGVQVATAKQIQVSAKSDSVSLKAQHTINMEGSRGIYIRPRMKKVKKGKTFKVCICDTGRVFFVKGKSSCDLSDRKRQEICGDQNGQRQTARKSSKSIFF</sequence>
<dbReference type="PANTHER" id="PTHR21142">
    <property type="entry name" value="SARCOGLYCANS"/>
    <property type="match status" value="1"/>
</dbReference>
<organism evidence="17 18">
    <name type="scientific">Elysia marginata</name>
    <dbReference type="NCBI Taxonomy" id="1093978"/>
    <lineage>
        <taxon>Eukaryota</taxon>
        <taxon>Metazoa</taxon>
        <taxon>Spiralia</taxon>
        <taxon>Lophotrochozoa</taxon>
        <taxon>Mollusca</taxon>
        <taxon>Gastropoda</taxon>
        <taxon>Heterobranchia</taxon>
        <taxon>Euthyneura</taxon>
        <taxon>Panpulmonata</taxon>
        <taxon>Sacoglossa</taxon>
        <taxon>Placobranchoidea</taxon>
        <taxon>Plakobranchidae</taxon>
        <taxon>Elysia</taxon>
    </lineage>
</organism>
<evidence type="ECO:0000313" key="18">
    <source>
        <dbReference type="Proteomes" id="UP000762676"/>
    </source>
</evidence>
<name>A0AAV4EJA3_9GAST</name>
<dbReference type="GO" id="GO:0016012">
    <property type="term" value="C:sarcoglycan complex"/>
    <property type="evidence" value="ECO:0007669"/>
    <property type="project" value="InterPro"/>
</dbReference>
<evidence type="ECO:0000256" key="16">
    <source>
        <dbReference type="SAM" id="Phobius"/>
    </source>
</evidence>
<dbReference type="GO" id="GO:0005856">
    <property type="term" value="C:cytoskeleton"/>
    <property type="evidence" value="ECO:0007669"/>
    <property type="project" value="UniProtKB-SubCell"/>
</dbReference>
<evidence type="ECO:0000256" key="7">
    <source>
        <dbReference type="ARBA" id="ARBA00022490"/>
    </source>
</evidence>
<keyword evidence="9" id="KW-0735">Signal-anchor</keyword>
<dbReference type="GO" id="GO:0042383">
    <property type="term" value="C:sarcolemma"/>
    <property type="evidence" value="ECO:0007669"/>
    <property type="project" value="UniProtKB-SubCell"/>
</dbReference>
<comment type="subunit">
    <text evidence="15">Cross-link to form 2 major subcomplexes: one consisting of SGCB, SGCD and SGCG and the other consisting of SGCB and SGCD. The association between SGCB and SGCG is particularly strong while SGCA is loosely associated with the other sarcoglycans.</text>
</comment>
<evidence type="ECO:0000256" key="3">
    <source>
        <dbReference type="ARBA" id="ARBA00004274"/>
    </source>
</evidence>
<evidence type="ECO:0000256" key="10">
    <source>
        <dbReference type="ARBA" id="ARBA00022989"/>
    </source>
</evidence>
<keyword evidence="11 16" id="KW-0472">Membrane</keyword>
<comment type="subcellular location">
    <subcellularLocation>
        <location evidence="3">Cell membrane</location>
        <location evidence="3">Sarcolemma</location>
        <topology evidence="3">Single-pass type II membrane protein</topology>
    </subcellularLocation>
    <subcellularLocation>
        <location evidence="2">Cytoplasm</location>
        <location evidence="2">Cytoskeleton</location>
    </subcellularLocation>
</comment>
<comment type="caution">
    <text evidence="17">The sequence shown here is derived from an EMBL/GenBank/DDBJ whole genome shotgun (WGS) entry which is preliminary data.</text>
</comment>
<evidence type="ECO:0000256" key="15">
    <source>
        <dbReference type="ARBA" id="ARBA00026041"/>
    </source>
</evidence>
<evidence type="ECO:0000256" key="4">
    <source>
        <dbReference type="ARBA" id="ARBA00007574"/>
    </source>
</evidence>
<keyword evidence="14" id="KW-0206">Cytoskeleton</keyword>
<evidence type="ECO:0000256" key="6">
    <source>
        <dbReference type="ARBA" id="ARBA00022475"/>
    </source>
</evidence>
<dbReference type="Proteomes" id="UP000762676">
    <property type="component" value="Unassembled WGS sequence"/>
</dbReference>
<keyword evidence="10 16" id="KW-1133">Transmembrane helix</keyword>
<dbReference type="GO" id="GO:0007517">
    <property type="term" value="P:muscle organ development"/>
    <property type="evidence" value="ECO:0007669"/>
    <property type="project" value="InterPro"/>
</dbReference>
<protein>
    <recommendedName>
        <fullName evidence="5">Beta-sarcoglycan</fullName>
    </recommendedName>
</protein>
<keyword evidence="13" id="KW-0325">Glycoprotein</keyword>
<reference evidence="17 18" key="1">
    <citation type="journal article" date="2021" name="Elife">
        <title>Chloroplast acquisition without the gene transfer in kleptoplastic sea slugs, Plakobranchus ocellatus.</title>
        <authorList>
            <person name="Maeda T."/>
            <person name="Takahashi S."/>
            <person name="Yoshida T."/>
            <person name="Shimamura S."/>
            <person name="Takaki Y."/>
            <person name="Nagai Y."/>
            <person name="Toyoda A."/>
            <person name="Suzuki Y."/>
            <person name="Arimoto A."/>
            <person name="Ishii H."/>
            <person name="Satoh N."/>
            <person name="Nishiyama T."/>
            <person name="Hasebe M."/>
            <person name="Maruyama T."/>
            <person name="Minagawa J."/>
            <person name="Obokata J."/>
            <person name="Shigenobu S."/>
        </authorList>
    </citation>
    <scope>NUCLEOTIDE SEQUENCE [LARGE SCALE GENOMIC DNA]</scope>
</reference>
<evidence type="ECO:0000256" key="1">
    <source>
        <dbReference type="ARBA" id="ARBA00002860"/>
    </source>
</evidence>
<evidence type="ECO:0000256" key="9">
    <source>
        <dbReference type="ARBA" id="ARBA00022968"/>
    </source>
</evidence>
<dbReference type="EMBL" id="BMAT01003687">
    <property type="protein sequence ID" value="GFR60654.1"/>
    <property type="molecule type" value="Genomic_DNA"/>
</dbReference>
<keyword evidence="7" id="KW-0963">Cytoplasm</keyword>
<dbReference type="InterPro" id="IPR006875">
    <property type="entry name" value="Sarcoglycan"/>
</dbReference>
<keyword evidence="18" id="KW-1185">Reference proteome</keyword>
<gene>
    <name evidence="17" type="ORF">ElyMa_001827000</name>
</gene>
<evidence type="ECO:0000256" key="13">
    <source>
        <dbReference type="ARBA" id="ARBA00023180"/>
    </source>
</evidence>
<keyword evidence="8 16" id="KW-0812">Transmembrane</keyword>
<comment type="function">
    <text evidence="1">Component of the sarcoglycan complex, a subcomplex of the dystrophin-glycoprotein complex which forms a link between the F-actin cytoskeleton and the extracellular matrix.</text>
</comment>
<evidence type="ECO:0000256" key="2">
    <source>
        <dbReference type="ARBA" id="ARBA00004245"/>
    </source>
</evidence>
<evidence type="ECO:0000256" key="12">
    <source>
        <dbReference type="ARBA" id="ARBA00023157"/>
    </source>
</evidence>
<accession>A0AAV4EJA3</accession>
<evidence type="ECO:0000256" key="11">
    <source>
        <dbReference type="ARBA" id="ARBA00023136"/>
    </source>
</evidence>
<dbReference type="PANTHER" id="PTHR21142:SF2">
    <property type="entry name" value="BETA-SARCOGLYCAN"/>
    <property type="match status" value="1"/>
</dbReference>
<proteinExistence type="inferred from homology"/>
<dbReference type="InterPro" id="IPR027659">
    <property type="entry name" value="Sgcb"/>
</dbReference>
<feature type="transmembrane region" description="Helical" evidence="16">
    <location>
        <begin position="70"/>
        <end position="94"/>
    </location>
</feature>
<evidence type="ECO:0000256" key="14">
    <source>
        <dbReference type="ARBA" id="ARBA00023212"/>
    </source>
</evidence>
<evidence type="ECO:0000256" key="5">
    <source>
        <dbReference type="ARBA" id="ARBA00015329"/>
    </source>
</evidence>
<keyword evidence="6" id="KW-1003">Cell membrane</keyword>
<dbReference type="AlphaFoldDB" id="A0AAV4EJA3"/>
<keyword evidence="12" id="KW-1015">Disulfide bond</keyword>